<evidence type="ECO:0000313" key="1">
    <source>
        <dbReference type="EMBL" id="EST56717.1"/>
    </source>
</evidence>
<evidence type="ECO:0000313" key="2">
    <source>
        <dbReference type="Proteomes" id="UP000017973"/>
    </source>
</evidence>
<name>V6MEQ0_9BACL</name>
<protein>
    <submittedName>
        <fullName evidence="1">Uncharacterized protein</fullName>
    </submittedName>
</protein>
<dbReference type="Proteomes" id="UP000017973">
    <property type="component" value="Unassembled WGS sequence"/>
</dbReference>
<organism evidence="1 2">
    <name type="scientific">Brevibacillus panacihumi W25</name>
    <dbReference type="NCBI Taxonomy" id="1408254"/>
    <lineage>
        <taxon>Bacteria</taxon>
        <taxon>Bacillati</taxon>
        <taxon>Bacillota</taxon>
        <taxon>Bacilli</taxon>
        <taxon>Bacillales</taxon>
        <taxon>Paenibacillaceae</taxon>
        <taxon>Brevibacillus</taxon>
    </lineage>
</organism>
<sequence length="90" mass="10302">MEKKYLFLSEQVEIMEDAGMKLIVQANMNRVLKVSADTIDCLEFLKKPRTRTEVTHYFLDHGTGKDVVEEHVAAALSLMESYRLIKVVGE</sequence>
<dbReference type="RefSeq" id="WP_023554145.1">
    <property type="nucleotide sequence ID" value="NZ_KI629782.1"/>
</dbReference>
<gene>
    <name evidence="1" type="ORF">T458_00230</name>
</gene>
<dbReference type="PATRIC" id="fig|1408254.3.peg.47"/>
<dbReference type="AlphaFoldDB" id="V6MEQ0"/>
<proteinExistence type="predicted"/>
<accession>V6MEQ0</accession>
<dbReference type="STRING" id="1408254.T458_00230"/>
<keyword evidence="2" id="KW-1185">Reference proteome</keyword>
<dbReference type="HOGENOM" id="CLU_2435088_0_0_9"/>
<comment type="caution">
    <text evidence="1">The sequence shown here is derived from an EMBL/GenBank/DDBJ whole genome shotgun (WGS) entry which is preliminary data.</text>
</comment>
<reference evidence="1 2" key="1">
    <citation type="journal article" date="2014" name="Genome Announc.">
        <title>Draft Genome Sequence of Brevibacillus panacihumi Strain W25, a Halotolerant Hydrocarbon-Degrading Bacterium.</title>
        <authorList>
            <person name="Wang X."/>
            <person name="Jin D."/>
            <person name="Zhou L."/>
            <person name="Wu L."/>
            <person name="An W."/>
            <person name="Chen Y."/>
            <person name="Zhao L."/>
        </authorList>
    </citation>
    <scope>NUCLEOTIDE SEQUENCE [LARGE SCALE GENOMIC DNA]</scope>
    <source>
        <strain evidence="1 2">W25</strain>
    </source>
</reference>
<dbReference type="EMBL" id="AYJU01000001">
    <property type="protein sequence ID" value="EST56717.1"/>
    <property type="molecule type" value="Genomic_DNA"/>
</dbReference>